<dbReference type="RefSeq" id="XP_012770924.1">
    <property type="nucleotide sequence ID" value="XM_012915470.1"/>
</dbReference>
<name>A0A061BRB5_BABBI</name>
<dbReference type="AlphaFoldDB" id="A0A061BRB5"/>
<dbReference type="KEGG" id="bbig:BBBOND_0006450"/>
<evidence type="ECO:0000313" key="1">
    <source>
        <dbReference type="EMBL" id="CDR71983.1"/>
    </source>
</evidence>
<sequence>MGFLSGVLEDVSEKQPYSVGKTMLKEFVESELKPKLSTGREGFEFIAQVAGTVREYNERVKESNNHVKTIINNMDRDMKTLQNEVGKILQHNPDSENFDEVKQGETLVTKLADEYAKKGMNFDSNFVIREMNAWMTGAKVEPKQQFKDLNADLRLKITHARNNITHEAERLTTLSKKQKENLAAMTSMISNKLKTLKSCVNDRIMKDVNELVSKVNEKVAAILKLLKSISETLWDHVNELGRWIKEADEISVDAVKDVKGIIDNGVGWHKSDPIKEQAKQLKDKATELYWKFEGATRSVEDGVKNAKTEKVSELDKWKAAGDAAVNKAKEKCDQIVGKLKGQGSETGIVGERKAVTNAAEQLKIKADELRGKAYAAKTQIETLVSQALGEVKTMDDALRTNLRTVRDGIKSGIMDYIKNGLNGKIKVALTEMTDKIAHRDEEKPAKPGHLDKIVKGIKTYAERFSKEDEKTGFKGVVKGWLADILQSTPVTTTLATYIGGSKVGTLDNAEGIAQAIVAELKVEVTTAVDTFKNHVQDAGDSSTKIEDYILAVNNVCEKFAKAVGLKIKGQVEIGGVSRQMAENIKHVFTKVQSPVGRESDLAQAIRLILLQLIGAASQAGNAVHSFASIADDGLDDDDYDLGKNLTDGVGGVKKLGTQLYQQLQQAGGDRSSHFADFNGQIASTVNPIIGTEDVTDRSHKVTLDETKFSGYLHSVSKTVAGKKELIGDTGEGSLPQSIKKIQNEINEKQEYLKNVSNGESGGNGTFDAKTFETLNGQITSNLTAFTGAVEQLVKKDRVNTTVNAYLEDVSLLLNSGDPVDLKSDIKDTHPSVKGLVTIKEEIDSALDGIKNKADAEFDAAKATTDSGNIFTTLSTAITTNLKDLLAAFEEAGKQVNKHLQKLKTNIGKKEHGADAAVGTLQKIHDNLVTLLNGDISQVINDATAFKKQANQLRDKTIGALNGHVEDEVKKAETALITQANKNYVTSVKEMLTAFADKVQKELKPLPGEIDTDRQHGFKGFMRTLQGTFNGDETLTDNIDKLKGLVSELS</sequence>
<accession>A0A061BRB5</accession>
<protein>
    <recommendedName>
        <fullName evidence="2">Extracellular matrix-binding ebh</fullName>
    </recommendedName>
</protein>
<evidence type="ECO:0008006" key="2">
    <source>
        <dbReference type="Google" id="ProtNLM"/>
    </source>
</evidence>
<feature type="non-terminal residue" evidence="1">
    <location>
        <position position="1049"/>
    </location>
</feature>
<dbReference type="VEuPathDB" id="PiroplasmaDB:BBBOND_0006450"/>
<dbReference type="OrthoDB" id="367043at2759"/>
<proteinExistence type="predicted"/>
<reference evidence="1" key="2">
    <citation type="submission" date="2014-06" db="EMBL/GenBank/DDBJ databases">
        <authorList>
            <person name="Aslett M."/>
            <person name="De Silva Nishadi"/>
        </authorList>
    </citation>
    <scope>NUCLEOTIDE SEQUENCE</scope>
    <source>
        <strain evidence="1">Bond</strain>
    </source>
</reference>
<dbReference type="EMBL" id="LK055275">
    <property type="protein sequence ID" value="CDR71983.1"/>
    <property type="molecule type" value="Genomic_DNA"/>
</dbReference>
<gene>
    <name evidence="1" type="ORF">BBBOND_0006450</name>
</gene>
<organism evidence="1">
    <name type="scientific">Babesia bigemina</name>
    <dbReference type="NCBI Taxonomy" id="5866"/>
    <lineage>
        <taxon>Eukaryota</taxon>
        <taxon>Sar</taxon>
        <taxon>Alveolata</taxon>
        <taxon>Apicomplexa</taxon>
        <taxon>Aconoidasida</taxon>
        <taxon>Piroplasmida</taxon>
        <taxon>Babesiidae</taxon>
        <taxon>Babesia</taxon>
    </lineage>
</organism>
<dbReference type="GeneID" id="24562200"/>
<reference evidence="1" key="1">
    <citation type="journal article" date="2014" name="Nucleic Acids Res.">
        <title>The evolutionary dynamics of variant antigen genes in Babesia reveal a history of genomic innovation underlying host-parasite interaction.</title>
        <authorList>
            <person name="Jackson A.P."/>
            <person name="Otto T.D."/>
            <person name="Darby A."/>
            <person name="Ramaprasad A."/>
            <person name="Xia D."/>
            <person name="Echaide I.E."/>
            <person name="Farber M."/>
            <person name="Gahlot S."/>
            <person name="Gamble J."/>
            <person name="Gupta D."/>
            <person name="Gupta Y."/>
            <person name="Jackson L."/>
            <person name="Malandrin L."/>
            <person name="Malas T.B."/>
            <person name="Moussa E."/>
            <person name="Nair M."/>
            <person name="Reid AJ."/>
            <person name="Sanders M."/>
            <person name="Sharma J."/>
            <person name="Tracey A."/>
            <person name="Quail M.A."/>
            <person name="Weir W."/>
            <person name="Wastling J.M."/>
            <person name="Hall N."/>
            <person name="Willadsen P."/>
            <person name="Lingelbach K."/>
            <person name="Shiels B."/>
            <person name="Tait A."/>
            <person name="Berriman M."/>
            <person name="Allred D.R."/>
            <person name="Pain A."/>
        </authorList>
    </citation>
    <scope>NUCLEOTIDE SEQUENCE</scope>
    <source>
        <strain evidence="1">Bond</strain>
    </source>
</reference>